<name>K2G3X1_9BACT</name>
<sequence>MDLIAEIKEIAKKELTDCPAHNFEHVMRVYNMALRLAENQDVDLEVIKIACLLHDIWWMREMNDPTGNTDHAIESSKMAEPILKSFGIDEEKIRHIQNCIVTHRYRTWNRPESIEAKIVFDADKIESVGAIWIARAFSWIWKNNANIYKKADIEEYAKENLWGKINWKIQDKTKHSFHLMYETKDKFIMDFLYTEEAKAIAKERLEFNEIFIERLEKEVNWDG</sequence>
<dbReference type="SUPFAM" id="SSF109604">
    <property type="entry name" value="HD-domain/PDEase-like"/>
    <property type="match status" value="1"/>
</dbReference>
<proteinExistence type="predicted"/>
<gene>
    <name evidence="2" type="ORF">ACD_2C00073G0036</name>
</gene>
<dbReference type="Gene3D" id="1.10.3210.50">
    <property type="match status" value="1"/>
</dbReference>
<dbReference type="PROSITE" id="PS51831">
    <property type="entry name" value="HD"/>
    <property type="match status" value="1"/>
</dbReference>
<dbReference type="InterPro" id="IPR006674">
    <property type="entry name" value="HD_domain"/>
</dbReference>
<dbReference type="InterPro" id="IPR006675">
    <property type="entry name" value="HDIG_dom"/>
</dbReference>
<comment type="caution">
    <text evidence="2">The sequence shown here is derived from an EMBL/GenBank/DDBJ whole genome shotgun (WGS) entry which is preliminary data.</text>
</comment>
<dbReference type="NCBIfam" id="TIGR00277">
    <property type="entry name" value="HDIG"/>
    <property type="match status" value="1"/>
</dbReference>
<accession>K2G3X1</accession>
<dbReference type="PANTHER" id="PTHR33594:SF1">
    <property type="entry name" value="HD_PDEASE DOMAIN-CONTAINING PROTEIN"/>
    <property type="match status" value="1"/>
</dbReference>
<dbReference type="SMART" id="SM00471">
    <property type="entry name" value="HDc"/>
    <property type="match status" value="1"/>
</dbReference>
<organism evidence="2">
    <name type="scientific">uncultured bacterium</name>
    <name type="common">gcode 4</name>
    <dbReference type="NCBI Taxonomy" id="1234023"/>
    <lineage>
        <taxon>Bacteria</taxon>
        <taxon>environmental samples</taxon>
    </lineage>
</organism>
<dbReference type="CDD" id="cd00077">
    <property type="entry name" value="HDc"/>
    <property type="match status" value="1"/>
</dbReference>
<protein>
    <recommendedName>
        <fullName evidence="1">HD domain-containing protein</fullName>
    </recommendedName>
</protein>
<reference evidence="2" key="1">
    <citation type="journal article" date="2012" name="Science">
        <title>Fermentation, hydrogen, and sulfur metabolism in multiple uncultivated bacterial phyla.</title>
        <authorList>
            <person name="Wrighton K.C."/>
            <person name="Thomas B.C."/>
            <person name="Sharon I."/>
            <person name="Miller C.S."/>
            <person name="Castelle C.J."/>
            <person name="VerBerkmoes N.C."/>
            <person name="Wilkins M.J."/>
            <person name="Hettich R.L."/>
            <person name="Lipton M.S."/>
            <person name="Williams K.H."/>
            <person name="Long P.E."/>
            <person name="Banfield J.F."/>
        </authorList>
    </citation>
    <scope>NUCLEOTIDE SEQUENCE [LARGE SCALE GENOMIC DNA]</scope>
</reference>
<feature type="domain" description="HD" evidence="1">
    <location>
        <begin position="22"/>
        <end position="128"/>
    </location>
</feature>
<evidence type="ECO:0000259" key="1">
    <source>
        <dbReference type="PROSITE" id="PS51831"/>
    </source>
</evidence>
<dbReference type="AlphaFoldDB" id="K2G3X1"/>
<dbReference type="EMBL" id="AMFJ01000073">
    <property type="protein sequence ID" value="EKE29948.1"/>
    <property type="molecule type" value="Genomic_DNA"/>
</dbReference>
<dbReference type="InterPro" id="IPR003607">
    <property type="entry name" value="HD/PDEase_dom"/>
</dbReference>
<dbReference type="PANTHER" id="PTHR33594">
    <property type="entry name" value="SUPERFAMILY HYDROLASE, PUTATIVE (AFU_ORTHOLOGUE AFUA_1G03035)-RELATED"/>
    <property type="match status" value="1"/>
</dbReference>
<evidence type="ECO:0000313" key="2">
    <source>
        <dbReference type="EMBL" id="EKE29948.1"/>
    </source>
</evidence>
<dbReference type="Pfam" id="PF01966">
    <property type="entry name" value="HD"/>
    <property type="match status" value="1"/>
</dbReference>